<organism evidence="3 4">
    <name type="scientific">Trichonephila clavata</name>
    <name type="common">Joro spider</name>
    <name type="synonym">Nephila clavata</name>
    <dbReference type="NCBI Taxonomy" id="2740835"/>
    <lineage>
        <taxon>Eukaryota</taxon>
        <taxon>Metazoa</taxon>
        <taxon>Ecdysozoa</taxon>
        <taxon>Arthropoda</taxon>
        <taxon>Chelicerata</taxon>
        <taxon>Arachnida</taxon>
        <taxon>Araneae</taxon>
        <taxon>Araneomorphae</taxon>
        <taxon>Entelegynae</taxon>
        <taxon>Araneoidea</taxon>
        <taxon>Nephilidae</taxon>
        <taxon>Trichonephila</taxon>
    </lineage>
</organism>
<feature type="coiled-coil region" evidence="2">
    <location>
        <begin position="695"/>
        <end position="722"/>
    </location>
</feature>
<protein>
    <submittedName>
        <fullName evidence="3">Cilia- and flagella-associated protein 57</fullName>
    </submittedName>
</protein>
<dbReference type="Pfam" id="PF00400">
    <property type="entry name" value="WD40"/>
    <property type="match status" value="2"/>
</dbReference>
<reference evidence="3" key="1">
    <citation type="submission" date="2020-07" db="EMBL/GenBank/DDBJ databases">
        <title>Multicomponent nature underlies the extraordinary mechanical properties of spider dragline silk.</title>
        <authorList>
            <person name="Kono N."/>
            <person name="Nakamura H."/>
            <person name="Mori M."/>
            <person name="Yoshida Y."/>
            <person name="Ohtoshi R."/>
            <person name="Malay A.D."/>
            <person name="Moran D.A.P."/>
            <person name="Tomita M."/>
            <person name="Numata K."/>
            <person name="Arakawa K."/>
        </authorList>
    </citation>
    <scope>NUCLEOTIDE SEQUENCE</scope>
</reference>
<keyword evidence="3" id="KW-0966">Cell projection</keyword>
<dbReference type="SMART" id="SM00320">
    <property type="entry name" value="WD40"/>
    <property type="match status" value="5"/>
</dbReference>
<keyword evidence="3" id="KW-0282">Flagellum</keyword>
<name>A0A8X6I9G8_TRICU</name>
<feature type="repeat" description="WD" evidence="1">
    <location>
        <begin position="599"/>
        <end position="631"/>
    </location>
</feature>
<evidence type="ECO:0000256" key="2">
    <source>
        <dbReference type="SAM" id="Coils"/>
    </source>
</evidence>
<dbReference type="Proteomes" id="UP000887116">
    <property type="component" value="Unassembled WGS sequence"/>
</dbReference>
<comment type="caution">
    <text evidence="3">The sequence shown here is derived from an EMBL/GenBank/DDBJ whole genome shotgun (WGS) entry which is preliminary data.</text>
</comment>
<proteinExistence type="predicted"/>
<dbReference type="AlphaFoldDB" id="A0A8X6I9G8"/>
<sequence length="1193" mass="136839">MDLYYSFGVSSNLVRNITFYDDKTLILISGKLFVLFDVEAHSQKIIEIVQDCEVTALSRCEKHLLLAVRDSPPSIFLFNIGSSTKRLFSGPMRMKSDTYFSVSASTSLKFIAAQGCEPDWLLVIWLLTTREVIAVFDPTSERPDSVVHDISFNAGEREELVVVGKNVFRLYECQDEEESETINFSEIIFEKHEEGQEYYSIAWPQKENLAVGNSKGKILFFRGIDLMYEISVLDMLQKTSQNDSICVSTDSPYSQAVTCLGCTSSELLCVFAGRTLVIYKGEEISQYTPSRYVYLSPPKLKLTLPGELVGLHDFILCLDISPGNGLICATTAYGQLLYLDLKKDGKNHSFQILLPRQHNGPIIAVDVARGKPLVATCSEQSLILWHYENKEQDLIMNFKDTLQGLAIHPSGLYLALGFRFYVRICAILHDQLSDWKMLDSKDFSCVMFSYGGHLLAVANHTRIEIYDFLTFVRLAKLEGHAGRISSLIWKDDDTRLVSGDMRGIICEWDAVSWCKLWENTAVTSYSCLGVIPNKNAILAIGSDKILKCVSDGNVRWESKYSNRLNVIVVSFDGTFVYTGAGDGCLGKILLPSCNILFNISAHSEEITGMVFNSTNRILFTVSSDGLLFAWNTGLPLEGVVEKTLGNSVFINVTDLSGQKQKIELLRMSLKQSAVSYECDSKLGALKHEEEMRNMFINHEGVIKNLNKKIANQKEEIEILFFDFYSLETLQNLEDLSRQRMFERAEELDAAYKKTSEYIQETQEMVKKYEDLLEDAEKVYTRTWNFELNREDEILRRIKNLESAILLEQENTVNEKNAFEQDKMKVKEEAAIEKARVEESEKIRVETERREMELLETETKKLRQMTVLMREDAWRKRKIASGEVDYDISEKLNSIDVLQKKYLTLEDKLKAKEKIALNQDMKYFELRKTVGNLQRSHAISKNIVDRLKASIERVGSEIGSLRNEMKRINDSIPMMEEKIRSTSEQCSTLDKKLRETIDGFRDKRSRLLDKENILSRYKSLLHECLSQNCDPQELYKSILHLFNQIKSDVDETLDPNLKAEFSYQVETLQHTYRYMKNDPNVTTKEQSLAVFELSQENSKLLNEVHEIQAEQESLRDTIFQMEVSMGMPHTRLAKITKKVDELREKIEFVVSALSKSRDAKAKEIKRLDALIEEQQSEIERLQTEITKKEEQKVK</sequence>
<keyword evidence="1" id="KW-0853">WD repeat</keyword>
<dbReference type="SUPFAM" id="SSF50998">
    <property type="entry name" value="Quinoprotein alcohol dehydrogenase-like"/>
    <property type="match status" value="2"/>
</dbReference>
<dbReference type="InterPro" id="IPR011047">
    <property type="entry name" value="Quinoprotein_ADH-like_sf"/>
</dbReference>
<dbReference type="PANTHER" id="PTHR32215:SF0">
    <property type="entry name" value="CILIA- AND FLAGELLA-ASSOCIATED PROTEIN 57"/>
    <property type="match status" value="1"/>
</dbReference>
<dbReference type="PROSITE" id="PS50294">
    <property type="entry name" value="WD_REPEATS_REGION"/>
    <property type="match status" value="1"/>
</dbReference>
<dbReference type="Gene3D" id="2.130.10.10">
    <property type="entry name" value="YVTN repeat-like/Quinoprotein amine dehydrogenase"/>
    <property type="match status" value="3"/>
</dbReference>
<feature type="repeat" description="WD" evidence="1">
    <location>
        <begin position="477"/>
        <end position="509"/>
    </location>
</feature>
<keyword evidence="4" id="KW-1185">Reference proteome</keyword>
<evidence type="ECO:0000256" key="1">
    <source>
        <dbReference type="PROSITE-ProRule" id="PRU00221"/>
    </source>
</evidence>
<dbReference type="PROSITE" id="PS50082">
    <property type="entry name" value="WD_REPEATS_2"/>
    <property type="match status" value="2"/>
</dbReference>
<keyword evidence="2" id="KW-0175">Coiled coil</keyword>
<dbReference type="InterPro" id="IPR001680">
    <property type="entry name" value="WD40_rpt"/>
</dbReference>
<accession>A0A8X6I9G8</accession>
<dbReference type="InterPro" id="IPR015943">
    <property type="entry name" value="WD40/YVTN_repeat-like_dom_sf"/>
</dbReference>
<dbReference type="EMBL" id="BMAO01037466">
    <property type="protein sequence ID" value="GFR17914.1"/>
    <property type="molecule type" value="Genomic_DNA"/>
</dbReference>
<evidence type="ECO:0000313" key="4">
    <source>
        <dbReference type="Proteomes" id="UP000887116"/>
    </source>
</evidence>
<dbReference type="InterPro" id="IPR052993">
    <property type="entry name" value="CFA-57"/>
</dbReference>
<feature type="coiled-coil region" evidence="2">
    <location>
        <begin position="1089"/>
        <end position="1190"/>
    </location>
</feature>
<dbReference type="OrthoDB" id="6427776at2759"/>
<keyword evidence="3" id="KW-0969">Cilium</keyword>
<gene>
    <name evidence="3" type="primary">CFAP57</name>
    <name evidence="3" type="ORF">TNCT_202041</name>
</gene>
<dbReference type="PANTHER" id="PTHR32215">
    <property type="entry name" value="CILIA- AND FLAGELLA-ASSOCIATED PROTEIN 57"/>
    <property type="match status" value="1"/>
</dbReference>
<evidence type="ECO:0000313" key="3">
    <source>
        <dbReference type="EMBL" id="GFR17914.1"/>
    </source>
</evidence>
<feature type="coiled-coil region" evidence="2">
    <location>
        <begin position="837"/>
        <end position="864"/>
    </location>
</feature>